<keyword evidence="2" id="KW-1185">Reference proteome</keyword>
<evidence type="ECO:0000313" key="2">
    <source>
        <dbReference type="Proteomes" id="UP001485043"/>
    </source>
</evidence>
<reference evidence="1 2" key="1">
    <citation type="journal article" date="2024" name="Nat. Commun.">
        <title>Phylogenomics reveals the evolutionary origins of lichenization in chlorophyte algae.</title>
        <authorList>
            <person name="Puginier C."/>
            <person name="Libourel C."/>
            <person name="Otte J."/>
            <person name="Skaloud P."/>
            <person name="Haon M."/>
            <person name="Grisel S."/>
            <person name="Petersen M."/>
            <person name="Berrin J.G."/>
            <person name="Delaux P.M."/>
            <person name="Dal Grande F."/>
            <person name="Keller J."/>
        </authorList>
    </citation>
    <scope>NUCLEOTIDE SEQUENCE [LARGE SCALE GENOMIC DNA]</scope>
    <source>
        <strain evidence="1 2">SAG 2523</strain>
    </source>
</reference>
<dbReference type="AlphaFoldDB" id="A0AAW1SVI8"/>
<organism evidence="1 2">
    <name type="scientific">Apatococcus fuscideae</name>
    <dbReference type="NCBI Taxonomy" id="2026836"/>
    <lineage>
        <taxon>Eukaryota</taxon>
        <taxon>Viridiplantae</taxon>
        <taxon>Chlorophyta</taxon>
        <taxon>core chlorophytes</taxon>
        <taxon>Trebouxiophyceae</taxon>
        <taxon>Chlorellales</taxon>
        <taxon>Chlorellaceae</taxon>
        <taxon>Apatococcus</taxon>
    </lineage>
</organism>
<dbReference type="Proteomes" id="UP001485043">
    <property type="component" value="Unassembled WGS sequence"/>
</dbReference>
<sequence>MVVMGDRKKADFLAKQLCRGLGGLLHNNNILWGNLGRAILVTVATLELHSWKSLVGVPSRLSGVYPLATYKSFYYADTPGTGVTTSVRGAISSILFQLPVVKHYYACPGCYPVSGVLHMLF</sequence>
<dbReference type="EMBL" id="JALJOV010000913">
    <property type="protein sequence ID" value="KAK9858810.1"/>
    <property type="molecule type" value="Genomic_DNA"/>
</dbReference>
<comment type="caution">
    <text evidence="1">The sequence shown here is derived from an EMBL/GenBank/DDBJ whole genome shotgun (WGS) entry which is preliminary data.</text>
</comment>
<proteinExistence type="predicted"/>
<protein>
    <submittedName>
        <fullName evidence="1">Uncharacterized protein</fullName>
    </submittedName>
</protein>
<name>A0AAW1SVI8_9CHLO</name>
<gene>
    <name evidence="1" type="ORF">WJX84_006427</name>
</gene>
<accession>A0AAW1SVI8</accession>
<evidence type="ECO:0000313" key="1">
    <source>
        <dbReference type="EMBL" id="KAK9858810.1"/>
    </source>
</evidence>